<dbReference type="GO" id="GO:0004821">
    <property type="term" value="F:histidine-tRNA ligase activity"/>
    <property type="evidence" value="ECO:0007669"/>
    <property type="project" value="TreeGrafter"/>
</dbReference>
<evidence type="ECO:0000256" key="1">
    <source>
        <dbReference type="ARBA" id="ARBA00004496"/>
    </source>
</evidence>
<dbReference type="InterPro" id="IPR004517">
    <property type="entry name" value="HisZ"/>
</dbReference>
<proteinExistence type="inferred from homology"/>
<feature type="domain" description="Class II Histidinyl-tRNA synthetase (HisRS)-like catalytic core" evidence="3">
    <location>
        <begin position="12"/>
        <end position="324"/>
    </location>
</feature>
<dbReference type="NCBIfam" id="NF008935">
    <property type="entry name" value="PRK12292.1-1"/>
    <property type="match status" value="1"/>
</dbReference>
<dbReference type="NCBIfam" id="NF009086">
    <property type="entry name" value="PRK12421.1"/>
    <property type="match status" value="1"/>
</dbReference>
<dbReference type="Pfam" id="PF13393">
    <property type="entry name" value="tRNA-synt_His"/>
    <property type="match status" value="1"/>
</dbReference>
<reference evidence="4" key="1">
    <citation type="journal article" date="2015" name="Nature">
        <title>Complex archaea that bridge the gap between prokaryotes and eukaryotes.</title>
        <authorList>
            <person name="Spang A."/>
            <person name="Saw J.H."/>
            <person name="Jorgensen S.L."/>
            <person name="Zaremba-Niedzwiedzka K."/>
            <person name="Martijn J."/>
            <person name="Lind A.E."/>
            <person name="van Eijk R."/>
            <person name="Schleper C."/>
            <person name="Guy L."/>
            <person name="Ettema T.J."/>
        </authorList>
    </citation>
    <scope>NUCLEOTIDE SEQUENCE</scope>
</reference>
<name>A0A0F9MUB3_9ZZZZ</name>
<protein>
    <recommendedName>
        <fullName evidence="3">Class II Histidinyl-tRNA synthetase (HisRS)-like catalytic core domain-containing protein</fullName>
    </recommendedName>
</protein>
<dbReference type="CDD" id="cd00773">
    <property type="entry name" value="HisRS-like_core"/>
    <property type="match status" value="1"/>
</dbReference>
<dbReference type="PANTHER" id="PTHR43707">
    <property type="entry name" value="HISTIDYL-TRNA SYNTHETASE"/>
    <property type="match status" value="1"/>
</dbReference>
<keyword evidence="2" id="KW-0963">Cytoplasm</keyword>
<evidence type="ECO:0000313" key="4">
    <source>
        <dbReference type="EMBL" id="KKN09344.1"/>
    </source>
</evidence>
<dbReference type="PANTHER" id="PTHR43707:SF1">
    <property type="entry name" value="HISTIDINE--TRNA LIGASE, MITOCHONDRIAL-RELATED"/>
    <property type="match status" value="1"/>
</dbReference>
<gene>
    <name evidence="4" type="ORF">LCGC14_1047570</name>
</gene>
<comment type="caution">
    <text evidence="4">The sequence shown here is derived from an EMBL/GenBank/DDBJ whole genome shotgun (WGS) entry which is preliminary data.</text>
</comment>
<dbReference type="Gene3D" id="3.30.930.10">
    <property type="entry name" value="Bira Bifunctional Protein, Domain 2"/>
    <property type="match status" value="1"/>
</dbReference>
<dbReference type="GO" id="GO:0000105">
    <property type="term" value="P:L-histidine biosynthetic process"/>
    <property type="evidence" value="ECO:0007669"/>
    <property type="project" value="InterPro"/>
</dbReference>
<accession>A0A0F9MUB3</accession>
<dbReference type="AlphaFoldDB" id="A0A0F9MUB3"/>
<dbReference type="InterPro" id="IPR045864">
    <property type="entry name" value="aa-tRNA-synth_II/BPL/LPL"/>
</dbReference>
<dbReference type="InterPro" id="IPR041715">
    <property type="entry name" value="HisRS-like_core"/>
</dbReference>
<sequence>MTIKESWLLPEGIDELMPEEAAQLETMHRSLVDLMRSWGYQLVVPPLVEYLDSLLTGTAKTLDIQTFKLTDQLSGRMLGIRADMTPQVARVAAHKLRHQSDVLRLCYIGSVLRTLPQGMGGSRNPIQLGAEIYGHTGPESDIESIELMVKLLSVGGISTLALDIGHVGIYRGLAEYAALNSEQEHALFSALQRKASAEIDDLLIQFSLPKKADEMLRELAELNGDMSTLDRASEVLSHAPDSVKSALDTLKIIAKTLTKQLPDIAINFDLAELRGYDYHTGVVFAAYKPDSSEAIALGGRYDDIGEEFGHGQPATGFSLDIKKLITQLPRTLQQTETIGVIWSDDISQQEYVETLRKSGRVVIYQFPDAEISTTHTLVKSDGHWQVTETGTQNRG</sequence>
<dbReference type="HAMAP" id="MF_00125">
    <property type="entry name" value="HisZ"/>
    <property type="match status" value="1"/>
</dbReference>
<dbReference type="EMBL" id="LAZR01004358">
    <property type="protein sequence ID" value="KKN09344.1"/>
    <property type="molecule type" value="Genomic_DNA"/>
</dbReference>
<dbReference type="NCBIfam" id="TIGR00443">
    <property type="entry name" value="hisZ_biosyn_reg"/>
    <property type="match status" value="1"/>
</dbReference>
<organism evidence="4">
    <name type="scientific">marine sediment metagenome</name>
    <dbReference type="NCBI Taxonomy" id="412755"/>
    <lineage>
        <taxon>unclassified sequences</taxon>
        <taxon>metagenomes</taxon>
        <taxon>ecological metagenomes</taxon>
    </lineage>
</organism>
<comment type="subcellular location">
    <subcellularLocation>
        <location evidence="1">Cytoplasm</location>
    </subcellularLocation>
</comment>
<dbReference type="SUPFAM" id="SSF55681">
    <property type="entry name" value="Class II aaRS and biotin synthetases"/>
    <property type="match status" value="1"/>
</dbReference>
<evidence type="ECO:0000256" key="2">
    <source>
        <dbReference type="ARBA" id="ARBA00022490"/>
    </source>
</evidence>
<dbReference type="PIRSF" id="PIRSF001549">
    <property type="entry name" value="His-tRNA_synth"/>
    <property type="match status" value="1"/>
</dbReference>
<dbReference type="GO" id="GO:0005737">
    <property type="term" value="C:cytoplasm"/>
    <property type="evidence" value="ECO:0007669"/>
    <property type="project" value="UniProtKB-SubCell"/>
</dbReference>
<evidence type="ECO:0000259" key="3">
    <source>
        <dbReference type="Pfam" id="PF13393"/>
    </source>
</evidence>
<dbReference type="GO" id="GO:0006427">
    <property type="term" value="P:histidyl-tRNA aminoacylation"/>
    <property type="evidence" value="ECO:0007669"/>
    <property type="project" value="TreeGrafter"/>
</dbReference>
<dbReference type="InterPro" id="IPR004516">
    <property type="entry name" value="HisRS/HisZ"/>
</dbReference>